<dbReference type="GO" id="GO:0006888">
    <property type="term" value="P:endoplasmic reticulum to Golgi vesicle-mediated transport"/>
    <property type="evidence" value="ECO:0007669"/>
    <property type="project" value="TreeGrafter"/>
</dbReference>
<evidence type="ECO:0000256" key="4">
    <source>
        <dbReference type="SAM" id="Coils"/>
    </source>
</evidence>
<reference evidence="8" key="1">
    <citation type="submission" date="2021-03" db="EMBL/GenBank/DDBJ databases">
        <title>Comparative genomics and phylogenomic investigation of the class Geoglossomycetes provide insights into ecological specialization and systematics.</title>
        <authorList>
            <person name="Melie T."/>
            <person name="Pirro S."/>
            <person name="Miller A.N."/>
            <person name="Quandt A."/>
        </authorList>
    </citation>
    <scope>NUCLEOTIDE SEQUENCE</scope>
    <source>
        <strain evidence="8">GBOQ0MN5Z8</strain>
    </source>
</reference>
<keyword evidence="9" id="KW-1185">Reference proteome</keyword>
<organism evidence="8 9">
    <name type="scientific">Glutinoglossum americanum</name>
    <dbReference type="NCBI Taxonomy" id="1670608"/>
    <lineage>
        <taxon>Eukaryota</taxon>
        <taxon>Fungi</taxon>
        <taxon>Dikarya</taxon>
        <taxon>Ascomycota</taxon>
        <taxon>Pezizomycotina</taxon>
        <taxon>Geoglossomycetes</taxon>
        <taxon>Geoglossales</taxon>
        <taxon>Geoglossaceae</taxon>
        <taxon>Glutinoglossum</taxon>
    </lineage>
</organism>
<evidence type="ECO:0000313" key="8">
    <source>
        <dbReference type="EMBL" id="KAH0537025.1"/>
    </source>
</evidence>
<dbReference type="InterPro" id="IPR006955">
    <property type="entry name" value="Uso1_p115_C"/>
</dbReference>
<dbReference type="InterPro" id="IPR006953">
    <property type="entry name" value="Vesicle_Uso1_P115_head"/>
</dbReference>
<evidence type="ECO:0000259" key="6">
    <source>
        <dbReference type="Pfam" id="PF04869"/>
    </source>
</evidence>
<feature type="region of interest" description="Disordered" evidence="5">
    <location>
        <begin position="860"/>
        <end position="888"/>
    </location>
</feature>
<evidence type="ECO:0000256" key="5">
    <source>
        <dbReference type="SAM" id="MobiDB-lite"/>
    </source>
</evidence>
<dbReference type="Gene3D" id="1.25.10.10">
    <property type="entry name" value="Leucine-rich Repeat Variant"/>
    <property type="match status" value="1"/>
</dbReference>
<dbReference type="GO" id="GO:0012507">
    <property type="term" value="C:ER to Golgi transport vesicle membrane"/>
    <property type="evidence" value="ECO:0007669"/>
    <property type="project" value="TreeGrafter"/>
</dbReference>
<feature type="domain" description="Uso1/p115-like vesicle tethering protein C-terminal" evidence="7">
    <location>
        <begin position="834"/>
        <end position="943"/>
    </location>
</feature>
<dbReference type="GO" id="GO:0005783">
    <property type="term" value="C:endoplasmic reticulum"/>
    <property type="evidence" value="ECO:0007669"/>
    <property type="project" value="TreeGrafter"/>
</dbReference>
<dbReference type="FunFam" id="1.25.10.10:FF:000296">
    <property type="entry name" value="Related to transport protein USO1"/>
    <property type="match status" value="1"/>
</dbReference>
<dbReference type="OrthoDB" id="198977at2759"/>
<dbReference type="GO" id="GO:0006886">
    <property type="term" value="P:intracellular protein transport"/>
    <property type="evidence" value="ECO:0007669"/>
    <property type="project" value="InterPro"/>
</dbReference>
<dbReference type="GO" id="GO:0000139">
    <property type="term" value="C:Golgi membrane"/>
    <property type="evidence" value="ECO:0007669"/>
    <property type="project" value="InterPro"/>
</dbReference>
<sequence length="944" mass="105310">MFGILQGQTPAKQTATDTISTLSSRLLSATLLEDRRAAILGLRSFAKQFPASVASGSLRGLIGSLAKDVEDVDTVKVVLETLLMLFNPDENSVRASPGLPPKCQLMKLYVDLKPKPEASDDIALWLADEFTQRQDNITVLLDLLDTQDFYSRLYSLQLLSAILSARPDRTQECVFTAPLGISRLVSVLDDKRDAVRNEGLLLLTSLTPSSPELQKLVAFENAFDRIFNLISLEGSLTHGGIIVQDCLSLLANLLRFNISNQSFFRETGCVPKLKRLLSDAAAEQDAHEGVPEWARSQRGKNLWGLLAVVRLFLVRGGLGTQVNQNAFWQHGVLLQVLHLAFHRATEMAVRVEALTTCADLIRGNGKLQENFAQIQVESVIEDPQRRRDGKLQQNSTNKVYAIEGLLDLALTISAVHAFDSRLAACECIKAYFFNHPPIRVHFLRRAIEGHKSGADETRNILTALLNPPQNARSSDPYRSWLASVLFLHLIYDDSETKTLAMSVAEGDASTGEEVVTCIQAITSNLVAGIHRGEDDRVSVGYLMLLCGWLFEDPDAVNDFLGEGSSVQSLVQAIVQGGSDGVIVQGLCAVLLGIIYEFSTKDSPISRSTLHTILASHMGRDLYIDKITRLREHPLLRDFEVLPQGLDATHSGLPDAYFEKTFVDFLKDNFSRLIRAIDRDPGMEIPVVSNGIQRGISRELVDSLRTQLDDKIQSLQKAESDSLTLERKLGQEQADHRRTKESATVELSRIKSVNEALQRHHEMEVNKIRDDNAVAMQRINSEHQAAIQELDKRVLHIRKEADDAAVKVRRRNDAEIADLKNTTQKLEEILAKANKDHVQDLQTAHEEYWIKLQALESRMNRAEEKAQEAEERANRAERETHEAQSMTAKAEKALLEKEEARSAIQVELDDLLMVLGDLEEKRAKDKKRLKSLGDEVSDAEDEEDA</sequence>
<dbReference type="AlphaFoldDB" id="A0A9P8HYX7"/>
<feature type="compositionally biased region" description="Basic and acidic residues" evidence="5">
    <location>
        <begin position="860"/>
        <end position="881"/>
    </location>
</feature>
<dbReference type="InterPro" id="IPR016024">
    <property type="entry name" value="ARM-type_fold"/>
</dbReference>
<feature type="domain" description="Vesicle tethering protein Uso1/P115-like head" evidence="6">
    <location>
        <begin position="364"/>
        <end position="676"/>
    </location>
</feature>
<evidence type="ECO:0000256" key="3">
    <source>
        <dbReference type="ARBA" id="ARBA00023054"/>
    </source>
</evidence>
<evidence type="ECO:0000259" key="7">
    <source>
        <dbReference type="Pfam" id="PF04871"/>
    </source>
</evidence>
<dbReference type="GO" id="GO:0005795">
    <property type="term" value="C:Golgi stack"/>
    <property type="evidence" value="ECO:0007669"/>
    <property type="project" value="TreeGrafter"/>
</dbReference>
<proteinExistence type="predicted"/>
<feature type="compositionally biased region" description="Acidic residues" evidence="5">
    <location>
        <begin position="934"/>
        <end position="944"/>
    </location>
</feature>
<dbReference type="InterPro" id="IPR011989">
    <property type="entry name" value="ARM-like"/>
</dbReference>
<feature type="coiled-coil region" evidence="4">
    <location>
        <begin position="700"/>
        <end position="734"/>
    </location>
</feature>
<protein>
    <submittedName>
        <fullName evidence="8">Uncharacterized protein</fullName>
    </submittedName>
</protein>
<evidence type="ECO:0000313" key="9">
    <source>
        <dbReference type="Proteomes" id="UP000698800"/>
    </source>
</evidence>
<dbReference type="Proteomes" id="UP000698800">
    <property type="component" value="Unassembled WGS sequence"/>
</dbReference>
<dbReference type="PANTHER" id="PTHR10013:SF0">
    <property type="entry name" value="GENERAL VESICULAR TRANSPORT FACTOR P115"/>
    <property type="match status" value="1"/>
</dbReference>
<dbReference type="GO" id="GO:0048211">
    <property type="term" value="P:Golgi vesicle docking"/>
    <property type="evidence" value="ECO:0007669"/>
    <property type="project" value="TreeGrafter"/>
</dbReference>
<comment type="subcellular location">
    <subcellularLocation>
        <location evidence="1">Golgi apparatus</location>
    </subcellularLocation>
</comment>
<accession>A0A9P8HYX7</accession>
<evidence type="ECO:0000256" key="2">
    <source>
        <dbReference type="ARBA" id="ARBA00023034"/>
    </source>
</evidence>
<dbReference type="EMBL" id="JAGHQL010000167">
    <property type="protein sequence ID" value="KAH0537025.1"/>
    <property type="molecule type" value="Genomic_DNA"/>
</dbReference>
<dbReference type="Pfam" id="PF04871">
    <property type="entry name" value="Uso1_p115_C"/>
    <property type="match status" value="1"/>
</dbReference>
<keyword evidence="3 4" id="KW-0175">Coiled coil</keyword>
<gene>
    <name evidence="8" type="ORF">FGG08_006160</name>
</gene>
<dbReference type="GO" id="GO:0048280">
    <property type="term" value="P:vesicle fusion with Golgi apparatus"/>
    <property type="evidence" value="ECO:0007669"/>
    <property type="project" value="InterPro"/>
</dbReference>
<dbReference type="SUPFAM" id="SSF48371">
    <property type="entry name" value="ARM repeat"/>
    <property type="match status" value="1"/>
</dbReference>
<name>A0A9P8HYX7_9PEZI</name>
<feature type="region of interest" description="Disordered" evidence="5">
    <location>
        <begin position="923"/>
        <end position="944"/>
    </location>
</feature>
<dbReference type="Pfam" id="PF04869">
    <property type="entry name" value="Uso1_p115_head"/>
    <property type="match status" value="1"/>
</dbReference>
<dbReference type="PANTHER" id="PTHR10013">
    <property type="entry name" value="GENERAL VESICULAR TRANSPORT FACTOR P115"/>
    <property type="match status" value="1"/>
</dbReference>
<dbReference type="InterPro" id="IPR024095">
    <property type="entry name" value="Vesicle_P115"/>
</dbReference>
<keyword evidence="2" id="KW-0333">Golgi apparatus</keyword>
<comment type="caution">
    <text evidence="8">The sequence shown here is derived from an EMBL/GenBank/DDBJ whole genome shotgun (WGS) entry which is preliminary data.</text>
</comment>
<evidence type="ECO:0000256" key="1">
    <source>
        <dbReference type="ARBA" id="ARBA00004555"/>
    </source>
</evidence>